<accession>A0A016WSU4</accession>
<name>A0A016WSU4_9BILA</name>
<dbReference type="EMBL" id="JARK01000122">
    <property type="protein sequence ID" value="EYC42676.1"/>
    <property type="molecule type" value="Genomic_DNA"/>
</dbReference>
<dbReference type="Proteomes" id="UP000024635">
    <property type="component" value="Unassembled WGS sequence"/>
</dbReference>
<proteinExistence type="predicted"/>
<dbReference type="AlphaFoldDB" id="A0A016WSU4"/>
<comment type="caution">
    <text evidence="1">The sequence shown here is derived from an EMBL/GenBank/DDBJ whole genome shotgun (WGS) entry which is preliminary data.</text>
</comment>
<sequence>MENAEEEGAAAVSATASFGEITGTRLIGDPMRPHRPHFCEPKFAPRTMVSFVVLFSAAFKISFNFTILWTTFDNIIDVISREHTIFEDGCSYSSTLSHQRSTSRFPYK</sequence>
<protein>
    <submittedName>
        <fullName evidence="1">Uncharacterized protein</fullName>
    </submittedName>
</protein>
<gene>
    <name evidence="1" type="primary">Acey_s0522.g2900</name>
    <name evidence="1" type="ORF">Y032_0522g2900</name>
</gene>
<organism evidence="1 2">
    <name type="scientific">Ancylostoma ceylanicum</name>
    <dbReference type="NCBI Taxonomy" id="53326"/>
    <lineage>
        <taxon>Eukaryota</taxon>
        <taxon>Metazoa</taxon>
        <taxon>Ecdysozoa</taxon>
        <taxon>Nematoda</taxon>
        <taxon>Chromadorea</taxon>
        <taxon>Rhabditida</taxon>
        <taxon>Rhabditina</taxon>
        <taxon>Rhabditomorpha</taxon>
        <taxon>Strongyloidea</taxon>
        <taxon>Ancylostomatidae</taxon>
        <taxon>Ancylostomatinae</taxon>
        <taxon>Ancylostoma</taxon>
    </lineage>
</organism>
<keyword evidence="2" id="KW-1185">Reference proteome</keyword>
<evidence type="ECO:0000313" key="1">
    <source>
        <dbReference type="EMBL" id="EYC42676.1"/>
    </source>
</evidence>
<reference evidence="2" key="1">
    <citation type="journal article" date="2015" name="Nat. Genet.">
        <title>The genome and transcriptome of the zoonotic hookworm Ancylostoma ceylanicum identify infection-specific gene families.</title>
        <authorList>
            <person name="Schwarz E.M."/>
            <person name="Hu Y."/>
            <person name="Antoshechkin I."/>
            <person name="Miller M.M."/>
            <person name="Sternberg P.W."/>
            <person name="Aroian R.V."/>
        </authorList>
    </citation>
    <scope>NUCLEOTIDE SEQUENCE</scope>
    <source>
        <strain evidence="2">HY135</strain>
    </source>
</reference>
<evidence type="ECO:0000313" key="2">
    <source>
        <dbReference type="Proteomes" id="UP000024635"/>
    </source>
</evidence>